<comment type="caution">
    <text evidence="1">The sequence shown here is derived from an EMBL/GenBank/DDBJ whole genome shotgun (WGS) entry which is preliminary data.</text>
</comment>
<proteinExistence type="predicted"/>
<gene>
    <name evidence="1" type="ORF">HMPREF0661_08290</name>
</gene>
<dbReference type="EMBL" id="JRNS01000411">
    <property type="protein sequence ID" value="KGF46313.1"/>
    <property type="molecule type" value="Genomic_DNA"/>
</dbReference>
<evidence type="ECO:0000313" key="2">
    <source>
        <dbReference type="Proteomes" id="UP000029578"/>
    </source>
</evidence>
<dbReference type="AlphaFoldDB" id="A0A096AGT0"/>
<reference evidence="1 2" key="1">
    <citation type="submission" date="2014-07" db="EMBL/GenBank/DDBJ databases">
        <authorList>
            <person name="McCorrison J."/>
            <person name="Sanka R."/>
            <person name="Torralba M."/>
            <person name="Gillis M."/>
            <person name="Haft D.H."/>
            <person name="Methe B."/>
            <person name="Sutton G."/>
            <person name="Nelson K.E."/>
        </authorList>
    </citation>
    <scope>NUCLEOTIDE SEQUENCE [LARGE SCALE GENOMIC DNA]</scope>
    <source>
        <strain evidence="1 2">DNF00666</strain>
    </source>
</reference>
<dbReference type="Proteomes" id="UP000029578">
    <property type="component" value="Unassembled WGS sequence"/>
</dbReference>
<evidence type="ECO:0000313" key="1">
    <source>
        <dbReference type="EMBL" id="KGF46313.1"/>
    </source>
</evidence>
<sequence>MIFFYYYFKASSTPKYLEPVVVCMERRYQALIADEHTLKKFIAELNSELDAIPKAKGKYKLTTDNGYIYICTTTKLGFAENVLRLHYKDVLSLEGFSENLCKSLDKVAEKGGEK</sequence>
<protein>
    <submittedName>
        <fullName evidence="1">Uncharacterized protein</fullName>
    </submittedName>
</protein>
<dbReference type="RefSeq" id="WP_036865499.1">
    <property type="nucleotide sequence ID" value="NZ_JRNS01000411.1"/>
</dbReference>
<name>A0A096AGT0_9BACT</name>
<organism evidence="1 2">
    <name type="scientific">Prevotella melaninogenica DNF00666</name>
    <dbReference type="NCBI Taxonomy" id="1401073"/>
    <lineage>
        <taxon>Bacteria</taxon>
        <taxon>Pseudomonadati</taxon>
        <taxon>Bacteroidota</taxon>
        <taxon>Bacteroidia</taxon>
        <taxon>Bacteroidales</taxon>
        <taxon>Prevotellaceae</taxon>
        <taxon>Prevotella</taxon>
    </lineage>
</organism>
<accession>A0A096AGT0</accession>